<evidence type="ECO:0000256" key="3">
    <source>
        <dbReference type="ARBA" id="ARBA00023163"/>
    </source>
</evidence>
<keyword evidence="3" id="KW-0804">Transcription</keyword>
<evidence type="ECO:0000256" key="2">
    <source>
        <dbReference type="ARBA" id="ARBA00023125"/>
    </source>
</evidence>
<dbReference type="Pfam" id="PF00196">
    <property type="entry name" value="GerE"/>
    <property type="match status" value="1"/>
</dbReference>
<dbReference type="Proteomes" id="UP000886043">
    <property type="component" value="Unassembled WGS sequence"/>
</dbReference>
<sequence>MVRIGCLLRSCPNPVMAAAQGLALGNIFLALFLWIDLPQKILFPLLGLLLLAQIPAPFHPQQRESLRDLLPYLPFIFVFYLLIGTFYVCLMPSYVRFSYLKGLELFFYIGAVLLAALLFRQKRDYPLAIGVGMGVFAVAFLHDFNRLTSNLAMYAVQAAAGFMDIFCLGLFLRGQDVIRRFGLGAGCMLAGPTVGLPLLYAQRWPFFMCTGGNLVLGIGLILFYFVQSARTRRSSEGTPSAPDTPPPPETQETHLAELCRRLGAPREIFSYREWEILKLAVSGKAIREIASLLNLSESSVKTYLQRIYRKLGVSSKAELLRKLARAGGVAPEDHPSP</sequence>
<feature type="transmembrane region" description="Helical" evidence="4">
    <location>
        <begin position="181"/>
        <end position="199"/>
    </location>
</feature>
<reference evidence="6" key="1">
    <citation type="journal article" date="2020" name="mSystems">
        <title>Genome- and Community-Level Interaction Insights into Carbon Utilization and Element Cycling Functions of Hydrothermarchaeota in Hydrothermal Sediment.</title>
        <authorList>
            <person name="Zhou Z."/>
            <person name="Liu Y."/>
            <person name="Xu W."/>
            <person name="Pan J."/>
            <person name="Luo Z.H."/>
            <person name="Li M."/>
        </authorList>
    </citation>
    <scope>NUCLEOTIDE SEQUENCE [LARGE SCALE GENOMIC DNA]</scope>
    <source>
        <strain evidence="6">HyVt-483</strain>
    </source>
</reference>
<evidence type="ECO:0000259" key="5">
    <source>
        <dbReference type="PROSITE" id="PS50043"/>
    </source>
</evidence>
<feature type="transmembrane region" description="Helical" evidence="4">
    <location>
        <begin position="99"/>
        <end position="119"/>
    </location>
</feature>
<evidence type="ECO:0000256" key="4">
    <source>
        <dbReference type="SAM" id="Phobius"/>
    </source>
</evidence>
<dbReference type="Gene3D" id="1.10.10.10">
    <property type="entry name" value="Winged helix-like DNA-binding domain superfamily/Winged helix DNA-binding domain"/>
    <property type="match status" value="1"/>
</dbReference>
<dbReference type="SUPFAM" id="SSF46894">
    <property type="entry name" value="C-terminal effector domain of the bipartite response regulators"/>
    <property type="match status" value="1"/>
</dbReference>
<dbReference type="InterPro" id="IPR036388">
    <property type="entry name" value="WH-like_DNA-bd_sf"/>
</dbReference>
<dbReference type="InterPro" id="IPR016032">
    <property type="entry name" value="Sig_transdc_resp-reg_C-effctor"/>
</dbReference>
<keyword evidence="2" id="KW-0238">DNA-binding</keyword>
<dbReference type="AlphaFoldDB" id="A0A7C3CME0"/>
<evidence type="ECO:0000313" key="6">
    <source>
        <dbReference type="EMBL" id="HFC97415.1"/>
    </source>
</evidence>
<keyword evidence="1" id="KW-0805">Transcription regulation</keyword>
<comment type="caution">
    <text evidence="6">The sequence shown here is derived from an EMBL/GenBank/DDBJ whole genome shotgun (WGS) entry which is preliminary data.</text>
</comment>
<gene>
    <name evidence="6" type="ORF">ENJ40_03010</name>
</gene>
<dbReference type="CDD" id="cd06170">
    <property type="entry name" value="LuxR_C_like"/>
    <property type="match status" value="1"/>
</dbReference>
<name>A0A7C3CME0_9BACT</name>
<dbReference type="InterPro" id="IPR000792">
    <property type="entry name" value="Tscrpt_reg_LuxR_C"/>
</dbReference>
<feature type="transmembrane region" description="Helical" evidence="4">
    <location>
        <begin position="41"/>
        <end position="58"/>
    </location>
</feature>
<proteinExistence type="predicted"/>
<dbReference type="GO" id="GO:0006355">
    <property type="term" value="P:regulation of DNA-templated transcription"/>
    <property type="evidence" value="ECO:0007669"/>
    <property type="project" value="InterPro"/>
</dbReference>
<dbReference type="PANTHER" id="PTHR44688:SF16">
    <property type="entry name" value="DNA-BINDING TRANSCRIPTIONAL ACTIVATOR DEVR_DOSR"/>
    <property type="match status" value="1"/>
</dbReference>
<organism evidence="6">
    <name type="scientific">Thermosulfurimonas dismutans</name>
    <dbReference type="NCBI Taxonomy" id="999894"/>
    <lineage>
        <taxon>Bacteria</taxon>
        <taxon>Pseudomonadati</taxon>
        <taxon>Thermodesulfobacteriota</taxon>
        <taxon>Thermodesulfobacteria</taxon>
        <taxon>Thermodesulfobacteriales</taxon>
        <taxon>Thermodesulfobacteriaceae</taxon>
        <taxon>Thermosulfurimonas</taxon>
    </lineage>
</organism>
<accession>A0A7C3CME0</accession>
<keyword evidence="4" id="KW-0812">Transmembrane</keyword>
<feature type="transmembrane region" description="Helical" evidence="4">
    <location>
        <begin position="205"/>
        <end position="226"/>
    </location>
</feature>
<feature type="transmembrane region" description="Helical" evidence="4">
    <location>
        <begin position="70"/>
        <end position="93"/>
    </location>
</feature>
<dbReference type="GO" id="GO:0003677">
    <property type="term" value="F:DNA binding"/>
    <property type="evidence" value="ECO:0007669"/>
    <property type="project" value="UniProtKB-KW"/>
</dbReference>
<feature type="transmembrane region" description="Helical" evidence="4">
    <location>
        <begin position="12"/>
        <end position="35"/>
    </location>
</feature>
<keyword evidence="4" id="KW-1133">Transmembrane helix</keyword>
<dbReference type="SMART" id="SM00421">
    <property type="entry name" value="HTH_LUXR"/>
    <property type="match status" value="1"/>
</dbReference>
<feature type="transmembrane region" description="Helical" evidence="4">
    <location>
        <begin position="151"/>
        <end position="172"/>
    </location>
</feature>
<keyword evidence="4" id="KW-0472">Membrane</keyword>
<evidence type="ECO:0000256" key="1">
    <source>
        <dbReference type="ARBA" id="ARBA00023015"/>
    </source>
</evidence>
<feature type="domain" description="HTH luxR-type" evidence="5">
    <location>
        <begin position="262"/>
        <end position="327"/>
    </location>
</feature>
<dbReference type="PROSITE" id="PS50043">
    <property type="entry name" value="HTH_LUXR_2"/>
    <property type="match status" value="1"/>
</dbReference>
<protein>
    <submittedName>
        <fullName evidence="6">Response regulator transcription factor</fullName>
    </submittedName>
</protein>
<dbReference type="PANTHER" id="PTHR44688">
    <property type="entry name" value="DNA-BINDING TRANSCRIPTIONAL ACTIVATOR DEVR_DOSR"/>
    <property type="match status" value="1"/>
</dbReference>
<dbReference type="EMBL" id="DRMH01000032">
    <property type="protein sequence ID" value="HFC97415.1"/>
    <property type="molecule type" value="Genomic_DNA"/>
</dbReference>
<dbReference type="PRINTS" id="PR00038">
    <property type="entry name" value="HTHLUXR"/>
</dbReference>